<keyword evidence="6" id="KW-0378">Hydrolase</keyword>
<feature type="compositionally biased region" description="Polar residues" evidence="10">
    <location>
        <begin position="367"/>
        <end position="379"/>
    </location>
</feature>
<gene>
    <name evidence="12" type="ORF">GCM10009554_80370</name>
</gene>
<organism evidence="12 13">
    <name type="scientific">Kribbella koreensis</name>
    <dbReference type="NCBI Taxonomy" id="57909"/>
    <lineage>
        <taxon>Bacteria</taxon>
        <taxon>Bacillati</taxon>
        <taxon>Actinomycetota</taxon>
        <taxon>Actinomycetes</taxon>
        <taxon>Propionibacteriales</taxon>
        <taxon>Kribbellaceae</taxon>
        <taxon>Kribbella</taxon>
    </lineage>
</organism>
<dbReference type="CDD" id="cd16012">
    <property type="entry name" value="ALP"/>
    <property type="match status" value="1"/>
</dbReference>
<evidence type="ECO:0000256" key="5">
    <source>
        <dbReference type="ARBA" id="ARBA00022723"/>
    </source>
</evidence>
<comment type="cofactor">
    <cofactor evidence="1">
        <name>Mg(2+)</name>
        <dbReference type="ChEBI" id="CHEBI:18420"/>
    </cofactor>
</comment>
<sequence length="407" mass="43775">MRGLAVVVALTVLGGSTAMAVGRTPKGPEATSHRIAKNIIYIQGDGMGLGQRDLIRLALKGRYGELELNKLPVAGLVRTTSEDPEEIVTDSAASATALATGYKTRNGVVGMDSKGRPVETILERAKRAGKSTGLVTTAQVTGASPAAFAAHVPSRDLQSDIARQYIENSRPDVLLGGGEDWWYPKGNPGLWPDKPGEEESRSPYGNLVEKAQRTGYTYVRNATELRNSRSDRLLGLFANEDMVDYGPDGVGRYAPRVPLQLMARKALDVLSQNPRGFFLFLEEEGIDGLSHENNAHGVIDAGRALDSTVAEVMRFVATHPDTLVIINGDHETGGLSIENYDSDEKDPRQDGPFPIPGSKLRFTVDWTTNSHSGSDTPLTASGPGSDRLGRVQDNTEVYYAMRAAAGL</sequence>
<dbReference type="PROSITE" id="PS00123">
    <property type="entry name" value="ALKALINE_PHOSPHATASE"/>
    <property type="match status" value="1"/>
</dbReference>
<evidence type="ECO:0000256" key="1">
    <source>
        <dbReference type="ARBA" id="ARBA00001946"/>
    </source>
</evidence>
<feature type="region of interest" description="Disordered" evidence="10">
    <location>
        <begin position="367"/>
        <end position="390"/>
    </location>
</feature>
<comment type="similarity">
    <text evidence="3 9">Belongs to the alkaline phosphatase family.</text>
</comment>
<dbReference type="EMBL" id="BAAAHK010000024">
    <property type="protein sequence ID" value="GAA0962474.1"/>
    <property type="molecule type" value="Genomic_DNA"/>
</dbReference>
<dbReference type="Pfam" id="PF00245">
    <property type="entry name" value="Alk_phosphatase"/>
    <property type="match status" value="1"/>
</dbReference>
<keyword evidence="5" id="KW-0479">Metal-binding</keyword>
<evidence type="ECO:0000256" key="8">
    <source>
        <dbReference type="ARBA" id="ARBA00022842"/>
    </source>
</evidence>
<dbReference type="Gene3D" id="3.40.720.10">
    <property type="entry name" value="Alkaline Phosphatase, subunit A"/>
    <property type="match status" value="1"/>
</dbReference>
<keyword evidence="13" id="KW-1185">Reference proteome</keyword>
<evidence type="ECO:0000256" key="11">
    <source>
        <dbReference type="SAM" id="SignalP"/>
    </source>
</evidence>
<evidence type="ECO:0000256" key="2">
    <source>
        <dbReference type="ARBA" id="ARBA00001947"/>
    </source>
</evidence>
<dbReference type="InterPro" id="IPR018299">
    <property type="entry name" value="Alkaline_phosphatase_AS"/>
</dbReference>
<dbReference type="InterPro" id="IPR001952">
    <property type="entry name" value="Alkaline_phosphatase"/>
</dbReference>
<dbReference type="SUPFAM" id="SSF53649">
    <property type="entry name" value="Alkaline phosphatase-like"/>
    <property type="match status" value="1"/>
</dbReference>
<keyword evidence="4" id="KW-0597">Phosphoprotein</keyword>
<dbReference type="Proteomes" id="UP001500542">
    <property type="component" value="Unassembled WGS sequence"/>
</dbReference>
<evidence type="ECO:0000256" key="9">
    <source>
        <dbReference type="RuleBase" id="RU003946"/>
    </source>
</evidence>
<evidence type="ECO:0000313" key="12">
    <source>
        <dbReference type="EMBL" id="GAA0962474.1"/>
    </source>
</evidence>
<reference evidence="13" key="1">
    <citation type="journal article" date="2019" name="Int. J. Syst. Evol. Microbiol.">
        <title>The Global Catalogue of Microorganisms (GCM) 10K type strain sequencing project: providing services to taxonomists for standard genome sequencing and annotation.</title>
        <authorList>
            <consortium name="The Broad Institute Genomics Platform"/>
            <consortium name="The Broad Institute Genome Sequencing Center for Infectious Disease"/>
            <person name="Wu L."/>
            <person name="Ma J."/>
        </authorList>
    </citation>
    <scope>NUCLEOTIDE SEQUENCE [LARGE SCALE GENOMIC DNA]</scope>
    <source>
        <strain evidence="13">JCM 10977</strain>
    </source>
</reference>
<proteinExistence type="inferred from homology"/>
<evidence type="ECO:0000256" key="10">
    <source>
        <dbReference type="SAM" id="MobiDB-lite"/>
    </source>
</evidence>
<evidence type="ECO:0000256" key="4">
    <source>
        <dbReference type="ARBA" id="ARBA00022553"/>
    </source>
</evidence>
<feature type="signal peptide" evidence="11">
    <location>
        <begin position="1"/>
        <end position="20"/>
    </location>
</feature>
<evidence type="ECO:0008006" key="14">
    <source>
        <dbReference type="Google" id="ProtNLM"/>
    </source>
</evidence>
<dbReference type="PRINTS" id="PR00113">
    <property type="entry name" value="ALKPHPHTASE"/>
</dbReference>
<dbReference type="RefSeq" id="WP_343983458.1">
    <property type="nucleotide sequence ID" value="NZ_BAAAHK010000024.1"/>
</dbReference>
<evidence type="ECO:0000256" key="3">
    <source>
        <dbReference type="ARBA" id="ARBA00005984"/>
    </source>
</evidence>
<protein>
    <recommendedName>
        <fullName evidence="14">Alkaline phosphatase</fullName>
    </recommendedName>
</protein>
<dbReference type="PANTHER" id="PTHR11596">
    <property type="entry name" value="ALKALINE PHOSPHATASE"/>
    <property type="match status" value="1"/>
</dbReference>
<feature type="chain" id="PRO_5047200562" description="Alkaline phosphatase" evidence="11">
    <location>
        <begin position="21"/>
        <end position="407"/>
    </location>
</feature>
<name>A0ABP4C9Q8_9ACTN</name>
<dbReference type="PANTHER" id="PTHR11596:SF5">
    <property type="entry name" value="ALKALINE PHOSPHATASE"/>
    <property type="match status" value="1"/>
</dbReference>
<evidence type="ECO:0000256" key="7">
    <source>
        <dbReference type="ARBA" id="ARBA00022833"/>
    </source>
</evidence>
<dbReference type="SMART" id="SM00098">
    <property type="entry name" value="alkPPc"/>
    <property type="match status" value="1"/>
</dbReference>
<keyword evidence="8" id="KW-0460">Magnesium</keyword>
<keyword evidence="11" id="KW-0732">Signal</keyword>
<evidence type="ECO:0000256" key="6">
    <source>
        <dbReference type="ARBA" id="ARBA00022801"/>
    </source>
</evidence>
<evidence type="ECO:0000313" key="13">
    <source>
        <dbReference type="Proteomes" id="UP001500542"/>
    </source>
</evidence>
<accession>A0ABP4C9Q8</accession>
<comment type="cofactor">
    <cofactor evidence="2">
        <name>Zn(2+)</name>
        <dbReference type="ChEBI" id="CHEBI:29105"/>
    </cofactor>
</comment>
<dbReference type="InterPro" id="IPR017850">
    <property type="entry name" value="Alkaline_phosphatase_core_sf"/>
</dbReference>
<keyword evidence="7" id="KW-0862">Zinc</keyword>
<comment type="caution">
    <text evidence="12">The sequence shown here is derived from an EMBL/GenBank/DDBJ whole genome shotgun (WGS) entry which is preliminary data.</text>
</comment>